<dbReference type="InterPro" id="IPR021686">
    <property type="entry name" value="DUF3268"/>
</dbReference>
<dbReference type="Proteomes" id="UP000828735">
    <property type="component" value="Segment"/>
</dbReference>
<organism evidence="1 2">
    <name type="scientific">Pseudomonas phage Kaya</name>
    <dbReference type="NCBI Taxonomy" id="2872675"/>
    <lineage>
        <taxon>Viruses</taxon>
        <taxon>Duplodnaviria</taxon>
        <taxon>Heunggongvirae</taxon>
        <taxon>Uroviricota</taxon>
        <taxon>Caudoviricetes</taxon>
        <taxon>Jondennisvirinae</taxon>
        <taxon>Septimatrevirus</taxon>
        <taxon>Septimatrevirus kaya</taxon>
    </lineage>
</organism>
<accession>A0AAE8X8A3</accession>
<evidence type="ECO:0000313" key="1">
    <source>
        <dbReference type="EMBL" id="UAG58564.1"/>
    </source>
</evidence>
<proteinExistence type="predicted"/>
<evidence type="ECO:0000313" key="2">
    <source>
        <dbReference type="Proteomes" id="UP000828735"/>
    </source>
</evidence>
<protein>
    <submittedName>
        <fullName evidence="1">Uncharacterized protein</fullName>
    </submittedName>
</protein>
<dbReference type="Pfam" id="PF11672">
    <property type="entry name" value="DUF3268"/>
    <property type="match status" value="1"/>
</dbReference>
<name>A0AAE8X8A3_9CAUD</name>
<gene>
    <name evidence="1" type="ORF">Kaya_027</name>
</gene>
<reference evidence="1" key="1">
    <citation type="journal article" date="2021" name="Microbiol. Resour. Announc.">
        <title>Complete Genome Sequences of Bacteriophages Kaya, Guyu, Kopi, and TehO, Which Target Clinical Strains of Pseudomonas aeruginosa.</title>
        <authorList>
            <person name="Loh B."/>
            <person name="Wang X."/>
            <person name="Hua X."/>
            <person name="Luo J."/>
            <person name="Wen T."/>
            <person name="Zhang L."/>
            <person name="Ma L."/>
            <person name="Manohar P."/>
            <person name="Nachimuthu R."/>
            <person name="Grainge I."/>
            <person name="Yu Y."/>
            <person name="Leptihn S."/>
        </authorList>
    </citation>
    <scope>NUCLEOTIDE SEQUENCE</scope>
</reference>
<dbReference type="EMBL" id="MZ927745">
    <property type="protein sequence ID" value="UAG58564.1"/>
    <property type="molecule type" value="Genomic_DNA"/>
</dbReference>
<sequence length="155" mass="17916">MSKIKDALPTPEQCDTCCSFNIELTTNDKIYGRTYGNWPHIYYCNDCRAAVGCHPGTFIPLGRMADRTTRQLRTKAHNEFDRLWQTGLMSRAKAYNWLANQLGIDPSECHISWLSKDQLKDVATLSADYLANNYEALMRRKVKNDAKQQKRRTHN</sequence>
<keyword evidence="2" id="KW-1185">Reference proteome</keyword>